<comment type="caution">
    <text evidence="2">The sequence shown here is derived from an EMBL/GenBank/DDBJ whole genome shotgun (WGS) entry which is preliminary data.</text>
</comment>
<reference evidence="3" key="1">
    <citation type="journal article" date="2023" name="Mol. Phylogenet. Evol.">
        <title>Genome-scale phylogeny and comparative genomics of the fungal order Sordariales.</title>
        <authorList>
            <person name="Hensen N."/>
            <person name="Bonometti L."/>
            <person name="Westerberg I."/>
            <person name="Brannstrom I.O."/>
            <person name="Guillou S."/>
            <person name="Cros-Aarteil S."/>
            <person name="Calhoun S."/>
            <person name="Haridas S."/>
            <person name="Kuo A."/>
            <person name="Mondo S."/>
            <person name="Pangilinan J."/>
            <person name="Riley R."/>
            <person name="LaButti K."/>
            <person name="Andreopoulos B."/>
            <person name="Lipzen A."/>
            <person name="Chen C."/>
            <person name="Yan M."/>
            <person name="Daum C."/>
            <person name="Ng V."/>
            <person name="Clum A."/>
            <person name="Steindorff A."/>
            <person name="Ohm R.A."/>
            <person name="Martin F."/>
            <person name="Silar P."/>
            <person name="Natvig D.O."/>
            <person name="Lalanne C."/>
            <person name="Gautier V."/>
            <person name="Ament-Velasquez S.L."/>
            <person name="Kruys A."/>
            <person name="Hutchinson M.I."/>
            <person name="Powell A.J."/>
            <person name="Barry K."/>
            <person name="Miller A.N."/>
            <person name="Grigoriev I.V."/>
            <person name="Debuchy R."/>
            <person name="Gladieux P."/>
            <person name="Hiltunen Thoren M."/>
            <person name="Johannesson H."/>
        </authorList>
    </citation>
    <scope>NUCLEOTIDE SEQUENCE [LARGE SCALE GENOMIC DNA]</scope>
    <source>
        <strain evidence="3">CBS 340.73</strain>
    </source>
</reference>
<dbReference type="Proteomes" id="UP001303473">
    <property type="component" value="Unassembled WGS sequence"/>
</dbReference>
<evidence type="ECO:0000313" key="3">
    <source>
        <dbReference type="Proteomes" id="UP001303473"/>
    </source>
</evidence>
<proteinExistence type="predicted"/>
<dbReference type="AlphaFoldDB" id="A0AAN6MWY8"/>
<keyword evidence="3" id="KW-1185">Reference proteome</keyword>
<evidence type="ECO:0000313" key="2">
    <source>
        <dbReference type="EMBL" id="KAK3933788.1"/>
    </source>
</evidence>
<feature type="compositionally biased region" description="Polar residues" evidence="1">
    <location>
        <begin position="49"/>
        <end position="77"/>
    </location>
</feature>
<dbReference type="EMBL" id="MU854072">
    <property type="protein sequence ID" value="KAK3933788.1"/>
    <property type="molecule type" value="Genomic_DNA"/>
</dbReference>
<name>A0AAN6MWY8_9PEZI</name>
<gene>
    <name evidence="2" type="ORF">QBC46DRAFT_348273</name>
</gene>
<feature type="region of interest" description="Disordered" evidence="1">
    <location>
        <begin position="38"/>
        <end position="77"/>
    </location>
</feature>
<sequence>MVSDLEEAIRVARQAVDSMPDDHADRAGWLSNLGSKLERRYERTGEMSDPQTTSTSTPKPAQKASSGRMNMTPTISGATSAASCRNYRAVGPLSSRSAGFVDALRGVVADLGPDVFDKSVLEDIDVAMAVDPTLAAARGMATYARRRQEVAGNCMEQDWATCEARRDRERVARKPGGDGLGSKDL</sequence>
<feature type="region of interest" description="Disordered" evidence="1">
    <location>
        <begin position="166"/>
        <end position="185"/>
    </location>
</feature>
<protein>
    <submittedName>
        <fullName evidence="2">Uncharacterized protein</fullName>
    </submittedName>
</protein>
<accession>A0AAN6MWY8</accession>
<evidence type="ECO:0000256" key="1">
    <source>
        <dbReference type="SAM" id="MobiDB-lite"/>
    </source>
</evidence>
<organism evidence="2 3">
    <name type="scientific">Diplogelasinospora grovesii</name>
    <dbReference type="NCBI Taxonomy" id="303347"/>
    <lineage>
        <taxon>Eukaryota</taxon>
        <taxon>Fungi</taxon>
        <taxon>Dikarya</taxon>
        <taxon>Ascomycota</taxon>
        <taxon>Pezizomycotina</taxon>
        <taxon>Sordariomycetes</taxon>
        <taxon>Sordariomycetidae</taxon>
        <taxon>Sordariales</taxon>
        <taxon>Diplogelasinosporaceae</taxon>
        <taxon>Diplogelasinospora</taxon>
    </lineage>
</organism>